<reference evidence="1 2" key="1">
    <citation type="submission" date="2005-09" db="EMBL/GenBank/DDBJ databases">
        <authorList>
            <person name="Mural R.J."/>
            <person name="Li P.W."/>
            <person name="Adams M.D."/>
            <person name="Amanatides P.G."/>
            <person name="Baden-Tillson H."/>
            <person name="Barnstead M."/>
            <person name="Chin S.H."/>
            <person name="Dew I."/>
            <person name="Evans C.A."/>
            <person name="Ferriera S."/>
            <person name="Flanigan M."/>
            <person name="Fosler C."/>
            <person name="Glodek A."/>
            <person name="Gu Z."/>
            <person name="Holt R.A."/>
            <person name="Jennings D."/>
            <person name="Kraft C.L."/>
            <person name="Lu F."/>
            <person name="Nguyen T."/>
            <person name="Nusskern D.R."/>
            <person name="Pfannkoch C.M."/>
            <person name="Sitter C."/>
            <person name="Sutton G.G."/>
            <person name="Venter J.C."/>
            <person name="Wang Z."/>
            <person name="Woodage T."/>
            <person name="Zheng X.H."/>
            <person name="Zhong F."/>
        </authorList>
    </citation>
    <scope>NUCLEOTIDE SEQUENCE [LARGE SCALE GENOMIC DNA]</scope>
    <source>
        <strain>BN</strain>
        <strain evidence="2">Sprague-Dawley</strain>
    </source>
</reference>
<evidence type="ECO:0000313" key="1">
    <source>
        <dbReference type="EMBL" id="EDM16559.1"/>
    </source>
</evidence>
<sequence length="25" mass="3073">MMTSYIVMCHHMSHVIIWRNERAII</sequence>
<evidence type="ECO:0000313" key="2">
    <source>
        <dbReference type="Proteomes" id="UP000234681"/>
    </source>
</evidence>
<dbReference type="Proteomes" id="UP000234681">
    <property type="component" value="Chromosome 7"/>
</dbReference>
<organism evidence="1 2">
    <name type="scientific">Rattus norvegicus</name>
    <name type="common">Rat</name>
    <dbReference type="NCBI Taxonomy" id="10116"/>
    <lineage>
        <taxon>Eukaryota</taxon>
        <taxon>Metazoa</taxon>
        <taxon>Chordata</taxon>
        <taxon>Craniata</taxon>
        <taxon>Vertebrata</taxon>
        <taxon>Euteleostomi</taxon>
        <taxon>Mammalia</taxon>
        <taxon>Eutheria</taxon>
        <taxon>Euarchontoglires</taxon>
        <taxon>Glires</taxon>
        <taxon>Rodentia</taxon>
        <taxon>Myomorpha</taxon>
        <taxon>Muroidea</taxon>
        <taxon>Muridae</taxon>
        <taxon>Murinae</taxon>
        <taxon>Rattus</taxon>
    </lineage>
</organism>
<accession>A6IGY9</accession>
<dbReference type="EMBL" id="CH473960">
    <property type="protein sequence ID" value="EDM16559.1"/>
    <property type="molecule type" value="Genomic_DNA"/>
</dbReference>
<gene>
    <name evidence="1" type="ORF">rCG_48749</name>
</gene>
<name>A6IGY9_RAT</name>
<proteinExistence type="predicted"/>
<protein>
    <submittedName>
        <fullName evidence="1">RCG48749</fullName>
    </submittedName>
</protein>
<dbReference type="AlphaFoldDB" id="A6IGY9"/>